<dbReference type="Gene3D" id="3.40.50.720">
    <property type="entry name" value="NAD(P)-binding Rossmann-like Domain"/>
    <property type="match status" value="1"/>
</dbReference>
<proteinExistence type="inferred from homology"/>
<keyword evidence="10" id="KW-1185">Reference proteome</keyword>
<evidence type="ECO:0000256" key="1">
    <source>
        <dbReference type="ARBA" id="ARBA00001947"/>
    </source>
</evidence>
<dbReference type="PROSITE" id="PS00059">
    <property type="entry name" value="ADH_ZINC"/>
    <property type="match status" value="1"/>
</dbReference>
<sequence length="332" mass="34145">MNQTMGNKGWIFTETGRPLELVEVAEPVPGPGEVAIDVVRAGLCHSDIGIIEGPGAGWIKQRPIVLGHEVAGVIRELGPGVEGFAVGDRVVIALIAHGEGVSGNWIAPGLSRNGGFEQRCIAEVRELVRLPDGVGFAHGAVATDAVTTAWHAVICEGQVREGTTVGIIGLGGLGLSAVQIARHAGATVHGADISARARDQAARLGATSVHAEAMDLAAFKPDVVFDFAGFGETTAAAVNVAAQGGRRAILIGLGATRATISTDVLVNRQVTLKGSAGGSRKDLEACLALIAQGAITLPIEELPFDRLDEGMRRLAAGDLVGRLVLAVDPARS</sequence>
<keyword evidence="5 7" id="KW-0862">Zinc</keyword>
<protein>
    <recommendedName>
        <fullName evidence="3">alcohol dehydrogenase</fullName>
        <ecNumber evidence="3">1.1.1.1</ecNumber>
    </recommendedName>
</protein>
<evidence type="ECO:0000256" key="2">
    <source>
        <dbReference type="ARBA" id="ARBA00008072"/>
    </source>
</evidence>
<dbReference type="PANTHER" id="PTHR42940:SF8">
    <property type="entry name" value="VACUOLAR PROTEIN SORTING-ASSOCIATED PROTEIN 11"/>
    <property type="match status" value="1"/>
</dbReference>
<dbReference type="InterPro" id="IPR036291">
    <property type="entry name" value="NAD(P)-bd_dom_sf"/>
</dbReference>
<evidence type="ECO:0000259" key="8">
    <source>
        <dbReference type="SMART" id="SM00829"/>
    </source>
</evidence>
<dbReference type="PANTHER" id="PTHR42940">
    <property type="entry name" value="ALCOHOL DEHYDROGENASE 1-RELATED"/>
    <property type="match status" value="1"/>
</dbReference>
<organism evidence="9 10">
    <name type="scientific">Novosphingobium bradum</name>
    <dbReference type="NCBI Taxonomy" id="1737444"/>
    <lineage>
        <taxon>Bacteria</taxon>
        <taxon>Pseudomonadati</taxon>
        <taxon>Pseudomonadota</taxon>
        <taxon>Alphaproteobacteria</taxon>
        <taxon>Sphingomonadales</taxon>
        <taxon>Sphingomonadaceae</taxon>
        <taxon>Novosphingobium</taxon>
    </lineage>
</organism>
<dbReference type="Gene3D" id="3.90.180.10">
    <property type="entry name" value="Medium-chain alcohol dehydrogenases, catalytic domain"/>
    <property type="match status" value="1"/>
</dbReference>
<evidence type="ECO:0000256" key="6">
    <source>
        <dbReference type="ARBA" id="ARBA00023002"/>
    </source>
</evidence>
<keyword evidence="4 7" id="KW-0479">Metal-binding</keyword>
<comment type="cofactor">
    <cofactor evidence="1 7">
        <name>Zn(2+)</name>
        <dbReference type="ChEBI" id="CHEBI:29105"/>
    </cofactor>
</comment>
<dbReference type="CDD" id="cd08254">
    <property type="entry name" value="hydroxyacyl_CoA_DH"/>
    <property type="match status" value="1"/>
</dbReference>
<evidence type="ECO:0000256" key="4">
    <source>
        <dbReference type="ARBA" id="ARBA00022723"/>
    </source>
</evidence>
<name>A0ABV7IMD7_9SPHN</name>
<dbReference type="InterPro" id="IPR020843">
    <property type="entry name" value="ER"/>
</dbReference>
<dbReference type="SMART" id="SM00829">
    <property type="entry name" value="PKS_ER"/>
    <property type="match status" value="1"/>
</dbReference>
<comment type="similarity">
    <text evidence="2 7">Belongs to the zinc-containing alcohol dehydrogenase family.</text>
</comment>
<evidence type="ECO:0000256" key="7">
    <source>
        <dbReference type="RuleBase" id="RU361277"/>
    </source>
</evidence>
<dbReference type="RefSeq" id="WP_379508224.1">
    <property type="nucleotide sequence ID" value="NZ_JBHRTQ010000001.1"/>
</dbReference>
<dbReference type="EC" id="1.1.1.1" evidence="3"/>
<dbReference type="EMBL" id="JBHRTQ010000001">
    <property type="protein sequence ID" value="MFC3172829.1"/>
    <property type="molecule type" value="Genomic_DNA"/>
</dbReference>
<reference evidence="10" key="1">
    <citation type="journal article" date="2019" name="Int. J. Syst. Evol. Microbiol.">
        <title>The Global Catalogue of Microorganisms (GCM) 10K type strain sequencing project: providing services to taxonomists for standard genome sequencing and annotation.</title>
        <authorList>
            <consortium name="The Broad Institute Genomics Platform"/>
            <consortium name="The Broad Institute Genome Sequencing Center for Infectious Disease"/>
            <person name="Wu L."/>
            <person name="Ma J."/>
        </authorList>
    </citation>
    <scope>NUCLEOTIDE SEQUENCE [LARGE SCALE GENOMIC DNA]</scope>
    <source>
        <strain evidence="10">KCTC 42984</strain>
    </source>
</reference>
<gene>
    <name evidence="9" type="ORF">ACFOD9_01040</name>
</gene>
<dbReference type="InterPro" id="IPR002328">
    <property type="entry name" value="ADH_Zn_CS"/>
</dbReference>
<dbReference type="SUPFAM" id="SSF50129">
    <property type="entry name" value="GroES-like"/>
    <property type="match status" value="1"/>
</dbReference>
<feature type="domain" description="Enoyl reductase (ER)" evidence="8">
    <location>
        <begin position="16"/>
        <end position="325"/>
    </location>
</feature>
<dbReference type="InterPro" id="IPR013154">
    <property type="entry name" value="ADH-like_N"/>
</dbReference>
<evidence type="ECO:0000256" key="3">
    <source>
        <dbReference type="ARBA" id="ARBA00013190"/>
    </source>
</evidence>
<dbReference type="Pfam" id="PF08240">
    <property type="entry name" value="ADH_N"/>
    <property type="match status" value="1"/>
</dbReference>
<dbReference type="Pfam" id="PF00107">
    <property type="entry name" value="ADH_zinc_N"/>
    <property type="match status" value="1"/>
</dbReference>
<dbReference type="InterPro" id="IPR011032">
    <property type="entry name" value="GroES-like_sf"/>
</dbReference>
<comment type="caution">
    <text evidence="9">The sequence shown here is derived from an EMBL/GenBank/DDBJ whole genome shotgun (WGS) entry which is preliminary data.</text>
</comment>
<dbReference type="SUPFAM" id="SSF51735">
    <property type="entry name" value="NAD(P)-binding Rossmann-fold domains"/>
    <property type="match status" value="1"/>
</dbReference>
<evidence type="ECO:0000313" key="10">
    <source>
        <dbReference type="Proteomes" id="UP001595604"/>
    </source>
</evidence>
<evidence type="ECO:0000313" key="9">
    <source>
        <dbReference type="EMBL" id="MFC3172829.1"/>
    </source>
</evidence>
<keyword evidence="6" id="KW-0560">Oxidoreductase</keyword>
<accession>A0ABV7IMD7</accession>
<dbReference type="InterPro" id="IPR013149">
    <property type="entry name" value="ADH-like_C"/>
</dbReference>
<dbReference type="Proteomes" id="UP001595604">
    <property type="component" value="Unassembled WGS sequence"/>
</dbReference>
<evidence type="ECO:0000256" key="5">
    <source>
        <dbReference type="ARBA" id="ARBA00022833"/>
    </source>
</evidence>